<dbReference type="Pfam" id="PF06964">
    <property type="entry name" value="Alpha-L-AF_C"/>
    <property type="match status" value="1"/>
</dbReference>
<keyword evidence="10" id="KW-1185">Reference proteome</keyword>
<comment type="similarity">
    <text evidence="2">Belongs to the glycosyl hydrolase 51 family.</text>
</comment>
<dbReference type="Gene3D" id="2.60.40.1180">
    <property type="entry name" value="Golgi alpha-mannosidase II"/>
    <property type="match status" value="1"/>
</dbReference>
<proteinExistence type="inferred from homology"/>
<dbReference type="RefSeq" id="WP_014444535.1">
    <property type="nucleotide sequence ID" value="NC_017093.1"/>
</dbReference>
<evidence type="ECO:0000256" key="5">
    <source>
        <dbReference type="ARBA" id="ARBA00022801"/>
    </source>
</evidence>
<reference evidence="9 10" key="1">
    <citation type="submission" date="2012-02" db="EMBL/GenBank/DDBJ databases">
        <title>Complete genome sequence of Actinoplanes missouriensis 431 (= NBRC 102363).</title>
        <authorList>
            <person name="Ohnishi Y."/>
            <person name="Ishikawa J."/>
            <person name="Sekine M."/>
            <person name="Hosoyama A."/>
            <person name="Harada T."/>
            <person name="Narita H."/>
            <person name="Hata T."/>
            <person name="Konno Y."/>
            <person name="Tutikane K."/>
            <person name="Fujita N."/>
            <person name="Horinouchi S."/>
            <person name="Hayakawa M."/>
        </authorList>
    </citation>
    <scope>NUCLEOTIDE SEQUENCE [LARGE SCALE GENOMIC DNA]</scope>
    <source>
        <strain evidence="10">ATCC 14538 / DSM 43046 / CBS 188.64 / JCM 3121 / NBRC 102363 / NCIMB 12654 / NRRL B-3342 / UNCC 431</strain>
    </source>
</reference>
<dbReference type="eggNOG" id="COG3534">
    <property type="taxonomic scope" value="Bacteria"/>
</dbReference>
<dbReference type="InterPro" id="IPR010720">
    <property type="entry name" value="Alpha-L-AF_C"/>
</dbReference>
<dbReference type="EC" id="3.2.1.55" evidence="4"/>
<organism evidence="9 10">
    <name type="scientific">Actinoplanes missouriensis (strain ATCC 14538 / DSM 43046 / CBS 188.64 / JCM 3121 / NBRC 102363 / NCIMB 12654 / NRRL B-3342 / UNCC 431)</name>
    <dbReference type="NCBI Taxonomy" id="512565"/>
    <lineage>
        <taxon>Bacteria</taxon>
        <taxon>Bacillati</taxon>
        <taxon>Actinomycetota</taxon>
        <taxon>Actinomycetes</taxon>
        <taxon>Micromonosporales</taxon>
        <taxon>Micromonosporaceae</taxon>
        <taxon>Actinoplanes</taxon>
    </lineage>
</organism>
<dbReference type="OrthoDB" id="9758333at2"/>
<dbReference type="InterPro" id="IPR017853">
    <property type="entry name" value="GH"/>
</dbReference>
<dbReference type="PANTHER" id="PTHR43576">
    <property type="entry name" value="ALPHA-L-ARABINOFURANOSIDASE C-RELATED"/>
    <property type="match status" value="1"/>
</dbReference>
<gene>
    <name evidence="9" type="ordered locus">AMIS_44210</name>
</gene>
<evidence type="ECO:0000259" key="8">
    <source>
        <dbReference type="SMART" id="SM00813"/>
    </source>
</evidence>
<evidence type="ECO:0000313" key="10">
    <source>
        <dbReference type="Proteomes" id="UP000007882"/>
    </source>
</evidence>
<dbReference type="GO" id="GO:0046373">
    <property type="term" value="P:L-arabinose metabolic process"/>
    <property type="evidence" value="ECO:0007669"/>
    <property type="project" value="InterPro"/>
</dbReference>
<name>I0H9F4_ACTM4</name>
<dbReference type="SMART" id="SM00813">
    <property type="entry name" value="Alpha-L-AF_C"/>
    <property type="match status" value="1"/>
</dbReference>
<dbReference type="Proteomes" id="UP000007882">
    <property type="component" value="Chromosome"/>
</dbReference>
<dbReference type="Pfam" id="PF22848">
    <property type="entry name" value="ASD1_dom"/>
    <property type="match status" value="1"/>
</dbReference>
<dbReference type="HOGENOM" id="CLU_017810_1_1_11"/>
<dbReference type="InterPro" id="IPR013780">
    <property type="entry name" value="Glyco_hydro_b"/>
</dbReference>
<keyword evidence="5" id="KW-0378">Hydrolase</keyword>
<accession>I0H9F4</accession>
<protein>
    <recommendedName>
        <fullName evidence="4">non-reducing end alpha-L-arabinofuranosidase</fullName>
        <ecNumber evidence="4">3.2.1.55</ecNumber>
    </recommendedName>
</protein>
<dbReference type="GO" id="GO:0046556">
    <property type="term" value="F:alpha-L-arabinofuranosidase activity"/>
    <property type="evidence" value="ECO:0007669"/>
    <property type="project" value="UniProtKB-EC"/>
</dbReference>
<keyword evidence="7" id="KW-0326">Glycosidase</keyword>
<dbReference type="PATRIC" id="fig|512565.3.peg.4409"/>
<comment type="subunit">
    <text evidence="3">Homohexamer; trimer of dimers.</text>
</comment>
<dbReference type="SUPFAM" id="SSF51445">
    <property type="entry name" value="(Trans)glycosidases"/>
    <property type="match status" value="1"/>
</dbReference>
<evidence type="ECO:0000256" key="3">
    <source>
        <dbReference type="ARBA" id="ARBA00011165"/>
    </source>
</evidence>
<dbReference type="PANTHER" id="PTHR43576:SF3">
    <property type="entry name" value="ALPHA-L-ARABINOFURANOSIDASE C"/>
    <property type="match status" value="1"/>
</dbReference>
<dbReference type="SUPFAM" id="SSF51011">
    <property type="entry name" value="Glycosyl hydrolase domain"/>
    <property type="match status" value="1"/>
</dbReference>
<keyword evidence="6" id="KW-0119">Carbohydrate metabolism</keyword>
<evidence type="ECO:0000256" key="7">
    <source>
        <dbReference type="ARBA" id="ARBA00023295"/>
    </source>
</evidence>
<dbReference type="InterPro" id="IPR055235">
    <property type="entry name" value="ASD1_cat"/>
</dbReference>
<sequence>MTVARLTLDPSFVVGPVDRRLFGSFVEHMGRCVYTGIFEPGHPRADADGLRTDVLDLVRELGVTTVRYPGGNFVSAYRWEDGVGPVGDRPRRLDLAWRSIESNAFGLNEFMRWAALAGVEPMMAVNLGTRGAAEAAELVEYCNLADGTAAADLRRKHGVARPHDIRLWCLGNEMDGPWQIGSRTAEEYGRLAAQAGHAMKRVDPSIELVACGSSDADMPTFAAWEATVLEQAYDQVDYLSLHTYYDPERGDEASFRASAVHLDGYVDDVLATADHVRARLRRTKRIRLALDEWNVWYKSRLVEPEDRGIEDTPALIEDDFTVTDAMVVGNLLISMLRHADRLTVGCQAQLVNIIAPIRTAPGGPAWRQTIFHPFAQTARLARGTVLRPALTAPLMTTGRFGDVPAVDAVATLDGRTLTVFAVNRGTEPIPLHLDLRAFGGHRPGEHLVLANDDPHLSNTAEHPERVTLGSSRSTTEVLLAPVSWHALSFTLEERQ</sequence>
<dbReference type="STRING" id="512565.AMIS_44210"/>
<comment type="catalytic activity">
    <reaction evidence="1">
        <text>Hydrolysis of terminal non-reducing alpha-L-arabinofuranoside residues in alpha-L-arabinosides.</text>
        <dbReference type="EC" id="3.2.1.55"/>
    </reaction>
</comment>
<evidence type="ECO:0000256" key="1">
    <source>
        <dbReference type="ARBA" id="ARBA00001462"/>
    </source>
</evidence>
<evidence type="ECO:0000313" key="9">
    <source>
        <dbReference type="EMBL" id="BAL89641.1"/>
    </source>
</evidence>
<feature type="domain" description="Alpha-L-arabinofuranosidase C-terminal" evidence="8">
    <location>
        <begin position="291"/>
        <end position="483"/>
    </location>
</feature>
<dbReference type="KEGG" id="ams:AMIS_44210"/>
<dbReference type="Gene3D" id="3.20.20.80">
    <property type="entry name" value="Glycosidases"/>
    <property type="match status" value="1"/>
</dbReference>
<evidence type="ECO:0000256" key="6">
    <source>
        <dbReference type="ARBA" id="ARBA00023277"/>
    </source>
</evidence>
<dbReference type="GO" id="GO:0000272">
    <property type="term" value="P:polysaccharide catabolic process"/>
    <property type="evidence" value="ECO:0007669"/>
    <property type="project" value="TreeGrafter"/>
</dbReference>
<evidence type="ECO:0000256" key="2">
    <source>
        <dbReference type="ARBA" id="ARBA00007186"/>
    </source>
</evidence>
<evidence type="ECO:0000256" key="4">
    <source>
        <dbReference type="ARBA" id="ARBA00012670"/>
    </source>
</evidence>
<dbReference type="AlphaFoldDB" id="I0H9F4"/>
<dbReference type="EMBL" id="AP012319">
    <property type="protein sequence ID" value="BAL89641.1"/>
    <property type="molecule type" value="Genomic_DNA"/>
</dbReference>